<dbReference type="InterPro" id="IPR023296">
    <property type="entry name" value="Glyco_hydro_beta-prop_sf"/>
</dbReference>
<name>A0A315Z5F6_SEDFL</name>
<comment type="caution">
    <text evidence="6">The sequence shown here is derived from an EMBL/GenBank/DDBJ whole genome shotgun (WGS) entry which is preliminary data.</text>
</comment>
<keyword evidence="3 5" id="KW-0326">Glycosidase</keyword>
<dbReference type="OrthoDB" id="3308423at2"/>
<comment type="similarity">
    <text evidence="1 5">Belongs to the glycosyl hydrolase 43 family.</text>
</comment>
<dbReference type="InterPro" id="IPR051795">
    <property type="entry name" value="Glycosyl_Hydrlase_43"/>
</dbReference>
<evidence type="ECO:0000313" key="6">
    <source>
        <dbReference type="EMBL" id="PWJ37992.1"/>
    </source>
</evidence>
<protein>
    <submittedName>
        <fullName evidence="6">Glycosyl hydrolase family 43</fullName>
    </submittedName>
</protein>
<dbReference type="Proteomes" id="UP000245535">
    <property type="component" value="Unassembled WGS sequence"/>
</dbReference>
<dbReference type="Pfam" id="PF04616">
    <property type="entry name" value="Glyco_hydro_43"/>
    <property type="match status" value="1"/>
</dbReference>
<feature type="site" description="Important for catalytic activity, responsible for pKa modulation of the active site Glu and correct orientation of both the proton donor and substrate" evidence="4">
    <location>
        <position position="189"/>
    </location>
</feature>
<keyword evidence="7" id="KW-1185">Reference proteome</keyword>
<dbReference type="AlphaFoldDB" id="A0A315Z5F6"/>
<dbReference type="GO" id="GO:0005975">
    <property type="term" value="P:carbohydrate metabolic process"/>
    <property type="evidence" value="ECO:0007669"/>
    <property type="project" value="InterPro"/>
</dbReference>
<gene>
    <name evidence="6" type="ORF">BC781_108127</name>
</gene>
<evidence type="ECO:0000256" key="2">
    <source>
        <dbReference type="ARBA" id="ARBA00022801"/>
    </source>
</evidence>
<accession>A0A315Z5F6</accession>
<dbReference type="EMBL" id="QGDO01000008">
    <property type="protein sequence ID" value="PWJ37992.1"/>
    <property type="molecule type" value="Genomic_DNA"/>
</dbReference>
<dbReference type="CDD" id="cd08986">
    <property type="entry name" value="GH43-like"/>
    <property type="match status" value="1"/>
</dbReference>
<dbReference type="PANTHER" id="PTHR42812">
    <property type="entry name" value="BETA-XYLOSIDASE"/>
    <property type="match status" value="1"/>
</dbReference>
<proteinExistence type="inferred from homology"/>
<dbReference type="Gene3D" id="2.115.10.20">
    <property type="entry name" value="Glycosyl hydrolase domain, family 43"/>
    <property type="match status" value="1"/>
</dbReference>
<evidence type="ECO:0000256" key="5">
    <source>
        <dbReference type="RuleBase" id="RU361187"/>
    </source>
</evidence>
<organism evidence="6 7">
    <name type="scientific">Sediminitomix flava</name>
    <dbReference type="NCBI Taxonomy" id="379075"/>
    <lineage>
        <taxon>Bacteria</taxon>
        <taxon>Pseudomonadati</taxon>
        <taxon>Bacteroidota</taxon>
        <taxon>Cytophagia</taxon>
        <taxon>Cytophagales</taxon>
        <taxon>Flammeovirgaceae</taxon>
        <taxon>Sediminitomix</taxon>
    </lineage>
</organism>
<sequence>MKRIFLFVFIAMSLNTFGQQKTAQGIVAPVLPAMSKSEIKAGLKTHNKALYIKEHWIRDPYIILGPDNYYYLTGTTANPDDSREQSDPYNKGLFEGSIVGSKVQLWISKNLIDWKYLGTPYSIEDAYLFDNKSKDRNVPLWAPEIHWVDGKWALVHCPSGNSSLAFSEGKNVEAPWTHTMGKAFHKKHDPSLFQDDDGSWYALWANTYIAKINDDFSGFASKPYFIRPSSKRPNPNNPEKMISRIGHEGATMRKIGGKYVSFGTAWSTDKMRKGSYNLYYCVADEILGEYGPRKFVGRFLGHGTPFQDKEGRWWCTAFYNGDVPPLEKDGIQEKDLSKTAQTINQRGTTIVPLEVKVLDNGEIYIRAKDPAYAMPGPDENQDFNLQ</sequence>
<evidence type="ECO:0000313" key="7">
    <source>
        <dbReference type="Proteomes" id="UP000245535"/>
    </source>
</evidence>
<dbReference type="PANTHER" id="PTHR42812:SF14">
    <property type="entry name" value="SECRETED PROTEIN"/>
    <property type="match status" value="1"/>
</dbReference>
<evidence type="ECO:0000256" key="3">
    <source>
        <dbReference type="ARBA" id="ARBA00023295"/>
    </source>
</evidence>
<dbReference type="SUPFAM" id="SSF75005">
    <property type="entry name" value="Arabinanase/levansucrase/invertase"/>
    <property type="match status" value="1"/>
</dbReference>
<keyword evidence="2 5" id="KW-0378">Hydrolase</keyword>
<dbReference type="RefSeq" id="WP_109622205.1">
    <property type="nucleotide sequence ID" value="NZ_QGDO01000008.1"/>
</dbReference>
<evidence type="ECO:0000256" key="1">
    <source>
        <dbReference type="ARBA" id="ARBA00009865"/>
    </source>
</evidence>
<dbReference type="InterPro" id="IPR006710">
    <property type="entry name" value="Glyco_hydro_43"/>
</dbReference>
<reference evidence="6 7" key="1">
    <citation type="submission" date="2018-03" db="EMBL/GenBank/DDBJ databases">
        <title>Genomic Encyclopedia of Archaeal and Bacterial Type Strains, Phase II (KMG-II): from individual species to whole genera.</title>
        <authorList>
            <person name="Goeker M."/>
        </authorList>
    </citation>
    <scope>NUCLEOTIDE SEQUENCE [LARGE SCALE GENOMIC DNA]</scope>
    <source>
        <strain evidence="6 7">DSM 28229</strain>
    </source>
</reference>
<evidence type="ECO:0000256" key="4">
    <source>
        <dbReference type="PIRSR" id="PIRSR606710-2"/>
    </source>
</evidence>
<dbReference type="GO" id="GO:0004553">
    <property type="term" value="F:hydrolase activity, hydrolyzing O-glycosyl compounds"/>
    <property type="evidence" value="ECO:0007669"/>
    <property type="project" value="InterPro"/>
</dbReference>